<gene>
    <name evidence="2" type="ORF">Pla163_00760</name>
</gene>
<sequence>MTTEPTDPPDLPQAPPDRPPHYLFEKTDRRFKAWRERLWPPRPAHARHIGIGYLLAGLSVFVLVGFLPLLRVVLSSFAWIVTFGGQGSRGMSADLLAAVIGLFALAIGHFMSNATYRLRMIHESLDMAHDPPPDDVRS</sequence>
<reference evidence="2 3" key="1">
    <citation type="submission" date="2019-02" db="EMBL/GenBank/DDBJ databases">
        <title>Deep-cultivation of Planctomycetes and their phenomic and genomic characterization uncovers novel biology.</title>
        <authorList>
            <person name="Wiegand S."/>
            <person name="Jogler M."/>
            <person name="Boedeker C."/>
            <person name="Pinto D."/>
            <person name="Vollmers J."/>
            <person name="Rivas-Marin E."/>
            <person name="Kohn T."/>
            <person name="Peeters S.H."/>
            <person name="Heuer A."/>
            <person name="Rast P."/>
            <person name="Oberbeckmann S."/>
            <person name="Bunk B."/>
            <person name="Jeske O."/>
            <person name="Meyerdierks A."/>
            <person name="Storesund J.E."/>
            <person name="Kallscheuer N."/>
            <person name="Luecker S."/>
            <person name="Lage O.M."/>
            <person name="Pohl T."/>
            <person name="Merkel B.J."/>
            <person name="Hornburger P."/>
            <person name="Mueller R.-W."/>
            <person name="Bruemmer F."/>
            <person name="Labrenz M."/>
            <person name="Spormann A.M."/>
            <person name="Op den Camp H."/>
            <person name="Overmann J."/>
            <person name="Amann R."/>
            <person name="Jetten M.S.M."/>
            <person name="Mascher T."/>
            <person name="Medema M.H."/>
            <person name="Devos D.P."/>
            <person name="Kaster A.-K."/>
            <person name="Ovreas L."/>
            <person name="Rohde M."/>
            <person name="Galperin M.Y."/>
            <person name="Jogler C."/>
        </authorList>
    </citation>
    <scope>NUCLEOTIDE SEQUENCE [LARGE SCALE GENOMIC DNA]</scope>
    <source>
        <strain evidence="2 3">Pla163</strain>
    </source>
</reference>
<accession>A0A518CUU1</accession>
<keyword evidence="1" id="KW-0472">Membrane</keyword>
<evidence type="ECO:0000313" key="3">
    <source>
        <dbReference type="Proteomes" id="UP000319342"/>
    </source>
</evidence>
<evidence type="ECO:0000256" key="1">
    <source>
        <dbReference type="SAM" id="Phobius"/>
    </source>
</evidence>
<protein>
    <submittedName>
        <fullName evidence="2">Uncharacterized protein</fullName>
    </submittedName>
</protein>
<dbReference type="AlphaFoldDB" id="A0A518CUU1"/>
<dbReference type="Proteomes" id="UP000319342">
    <property type="component" value="Chromosome"/>
</dbReference>
<proteinExistence type="predicted"/>
<feature type="transmembrane region" description="Helical" evidence="1">
    <location>
        <begin position="90"/>
        <end position="111"/>
    </location>
</feature>
<evidence type="ECO:0000313" key="2">
    <source>
        <dbReference type="EMBL" id="QDU82981.1"/>
    </source>
</evidence>
<keyword evidence="1" id="KW-0812">Transmembrane</keyword>
<dbReference type="RefSeq" id="WP_145181864.1">
    <property type="nucleotide sequence ID" value="NZ_CP036290.1"/>
</dbReference>
<dbReference type="EMBL" id="CP036290">
    <property type="protein sequence ID" value="QDU82981.1"/>
    <property type="molecule type" value="Genomic_DNA"/>
</dbReference>
<name>A0A518CUU1_9BACT</name>
<organism evidence="2 3">
    <name type="scientific">Rohdeia mirabilis</name>
    <dbReference type="NCBI Taxonomy" id="2528008"/>
    <lineage>
        <taxon>Bacteria</taxon>
        <taxon>Pseudomonadati</taxon>
        <taxon>Planctomycetota</taxon>
        <taxon>Planctomycetia</taxon>
        <taxon>Planctomycetia incertae sedis</taxon>
        <taxon>Rohdeia</taxon>
    </lineage>
</organism>
<feature type="transmembrane region" description="Helical" evidence="1">
    <location>
        <begin position="51"/>
        <end position="70"/>
    </location>
</feature>
<keyword evidence="1" id="KW-1133">Transmembrane helix</keyword>
<keyword evidence="3" id="KW-1185">Reference proteome</keyword>